<accession>A0A5J4V0T4</accession>
<dbReference type="Pfam" id="PF14580">
    <property type="entry name" value="LRR_9"/>
    <property type="match status" value="1"/>
</dbReference>
<reference evidence="6 7" key="1">
    <citation type="submission" date="2019-03" db="EMBL/GenBank/DDBJ databases">
        <title>Single cell metagenomics reveals metabolic interactions within the superorganism composed of flagellate Streblomastix strix and complex community of Bacteroidetes bacteria on its surface.</title>
        <authorList>
            <person name="Treitli S.C."/>
            <person name="Kolisko M."/>
            <person name="Husnik F."/>
            <person name="Keeling P."/>
            <person name="Hampl V."/>
        </authorList>
    </citation>
    <scope>NUCLEOTIDE SEQUENCE [LARGE SCALE GENOMIC DNA]</scope>
    <source>
        <strain evidence="6">ST1C</strain>
    </source>
</reference>
<dbReference type="SMART" id="SM00365">
    <property type="entry name" value="LRR_SD22"/>
    <property type="match status" value="4"/>
</dbReference>
<name>A0A5J4V0T4_9EUKA</name>
<dbReference type="AlphaFoldDB" id="A0A5J4V0T4"/>
<evidence type="ECO:0000256" key="1">
    <source>
        <dbReference type="ARBA" id="ARBA00004138"/>
    </source>
</evidence>
<dbReference type="Proteomes" id="UP000324800">
    <property type="component" value="Unassembled WGS sequence"/>
</dbReference>
<keyword evidence="2" id="KW-0433">Leucine-rich repeat</keyword>
<proteinExistence type="predicted"/>
<dbReference type="InterPro" id="IPR032675">
    <property type="entry name" value="LRR_dom_sf"/>
</dbReference>
<dbReference type="InterPro" id="IPR001611">
    <property type="entry name" value="Leu-rich_rpt"/>
</dbReference>
<dbReference type="Pfam" id="PF12799">
    <property type="entry name" value="LRR_4"/>
    <property type="match status" value="1"/>
</dbReference>
<evidence type="ECO:0000313" key="7">
    <source>
        <dbReference type="Proteomes" id="UP000324800"/>
    </source>
</evidence>
<sequence>MSFFSRSYFCDNQNLRPKERGDLPSLAEENLYRIKKKMKIEDNTIPRITPYTIKELCKKHHLFQTIELNEKIYLHYQGFKKIESLEGLSDLKSLWLQGNCIQKIENLNELVKLRCLYLQNNCIEKIEGLDSLVELDTLILSNNQIKKIEGISKLQKLHSLDVQKNLISSVKDIQEIRHCKSLSVLDLSGNQIPAKDAVALLDLLKQLPELRVLRLVGNEVVRTTEFNYRKTIVASLHSLTYLDERPVFDDERKLYEACDNNNSQQRMEKDQQDEDE</sequence>
<dbReference type="InterPro" id="IPR050576">
    <property type="entry name" value="Cilia_flagella_integrity"/>
</dbReference>
<organism evidence="6 7">
    <name type="scientific">Streblomastix strix</name>
    <dbReference type="NCBI Taxonomy" id="222440"/>
    <lineage>
        <taxon>Eukaryota</taxon>
        <taxon>Metamonada</taxon>
        <taxon>Preaxostyla</taxon>
        <taxon>Oxymonadida</taxon>
        <taxon>Streblomastigidae</taxon>
        <taxon>Streblomastix</taxon>
    </lineage>
</organism>
<evidence type="ECO:0000256" key="3">
    <source>
        <dbReference type="ARBA" id="ARBA00022737"/>
    </source>
</evidence>
<protein>
    <submittedName>
        <fullName evidence="6">Putative outer arm dynein light chain 1</fullName>
    </submittedName>
</protein>
<dbReference type="InterPro" id="IPR025875">
    <property type="entry name" value="Leu-rich_rpt_4"/>
</dbReference>
<evidence type="ECO:0000256" key="5">
    <source>
        <dbReference type="ARBA" id="ARBA00023273"/>
    </source>
</evidence>
<keyword evidence="3" id="KW-0677">Repeat</keyword>
<gene>
    <name evidence="6" type="ORF">EZS28_028828</name>
</gene>
<keyword evidence="4" id="KW-0969">Cilium</keyword>
<evidence type="ECO:0000256" key="4">
    <source>
        <dbReference type="ARBA" id="ARBA00023069"/>
    </source>
</evidence>
<evidence type="ECO:0000256" key="2">
    <source>
        <dbReference type="ARBA" id="ARBA00022614"/>
    </source>
</evidence>
<dbReference type="Gene3D" id="3.80.10.10">
    <property type="entry name" value="Ribonuclease Inhibitor"/>
    <property type="match status" value="2"/>
</dbReference>
<keyword evidence="5" id="KW-0966">Cell projection</keyword>
<dbReference type="PROSITE" id="PS51450">
    <property type="entry name" value="LRR"/>
    <property type="match status" value="3"/>
</dbReference>
<dbReference type="OrthoDB" id="1904536at2759"/>
<dbReference type="EMBL" id="SNRW01011085">
    <property type="protein sequence ID" value="KAA6375645.1"/>
    <property type="molecule type" value="Genomic_DNA"/>
</dbReference>
<comment type="caution">
    <text evidence="6">The sequence shown here is derived from an EMBL/GenBank/DDBJ whole genome shotgun (WGS) entry which is preliminary data.</text>
</comment>
<dbReference type="SUPFAM" id="SSF52075">
    <property type="entry name" value="Outer arm dynein light chain 1"/>
    <property type="match status" value="1"/>
</dbReference>
<evidence type="ECO:0000313" key="6">
    <source>
        <dbReference type="EMBL" id="KAA6375645.1"/>
    </source>
</evidence>
<dbReference type="PANTHER" id="PTHR45973">
    <property type="entry name" value="PROTEIN PHOSPHATASE 1 REGULATORY SUBUNIT SDS22-RELATED"/>
    <property type="match status" value="1"/>
</dbReference>
<dbReference type="PANTHER" id="PTHR45973:SF9">
    <property type="entry name" value="LEUCINE-RICH REPEAT-CONTAINING PROTEIN 46"/>
    <property type="match status" value="1"/>
</dbReference>
<comment type="subcellular location">
    <subcellularLocation>
        <location evidence="1">Cell projection</location>
        <location evidence="1">Cilium</location>
    </subcellularLocation>
</comment>